<reference evidence="5" key="1">
    <citation type="journal article" date="2019" name="Int. J. Syst. Evol. Microbiol.">
        <title>The Global Catalogue of Microorganisms (GCM) 10K type strain sequencing project: providing services to taxonomists for standard genome sequencing and annotation.</title>
        <authorList>
            <consortium name="The Broad Institute Genomics Platform"/>
            <consortium name="The Broad Institute Genome Sequencing Center for Infectious Disease"/>
            <person name="Wu L."/>
            <person name="Ma J."/>
        </authorList>
    </citation>
    <scope>NUCLEOTIDE SEQUENCE [LARGE SCALE GENOMIC DNA]</scope>
    <source>
        <strain evidence="5">JCM 17217</strain>
    </source>
</reference>
<comment type="caution">
    <text evidence="4">The sequence shown here is derived from an EMBL/GenBank/DDBJ whole genome shotgun (WGS) entry which is preliminary data.</text>
</comment>
<feature type="signal peptide" evidence="2">
    <location>
        <begin position="1"/>
        <end position="19"/>
    </location>
</feature>
<feature type="chain" id="PRO_5046965426" description="DUF6970 domain-containing protein" evidence="2">
    <location>
        <begin position="20"/>
        <end position="154"/>
    </location>
</feature>
<dbReference type="Proteomes" id="UP001501556">
    <property type="component" value="Unassembled WGS sequence"/>
</dbReference>
<protein>
    <recommendedName>
        <fullName evidence="3">DUF6970 domain-containing protein</fullName>
    </recommendedName>
</protein>
<dbReference type="InterPro" id="IPR054243">
    <property type="entry name" value="DUF6970"/>
</dbReference>
<feature type="region of interest" description="Disordered" evidence="1">
    <location>
        <begin position="24"/>
        <end position="58"/>
    </location>
</feature>
<evidence type="ECO:0000256" key="1">
    <source>
        <dbReference type="SAM" id="MobiDB-lite"/>
    </source>
</evidence>
<dbReference type="PROSITE" id="PS51257">
    <property type="entry name" value="PROKAR_LIPOPROTEIN"/>
    <property type="match status" value="1"/>
</dbReference>
<evidence type="ECO:0000313" key="4">
    <source>
        <dbReference type="EMBL" id="GAA3957902.1"/>
    </source>
</evidence>
<feature type="region of interest" description="Disordered" evidence="1">
    <location>
        <begin position="126"/>
        <end position="154"/>
    </location>
</feature>
<keyword evidence="5" id="KW-1185">Reference proteome</keyword>
<accession>A0ABP7P119</accession>
<gene>
    <name evidence="4" type="ORF">GCM10022407_01580</name>
</gene>
<dbReference type="Pfam" id="PF22311">
    <property type="entry name" value="DUF6970"/>
    <property type="match status" value="1"/>
</dbReference>
<keyword evidence="2" id="KW-0732">Signal</keyword>
<evidence type="ECO:0000259" key="3">
    <source>
        <dbReference type="Pfam" id="PF22311"/>
    </source>
</evidence>
<sequence>MTMRLLVLAASLLLTSACAPQQVSVTTPATPPRGPIAAGTPAPTRTSTNAVAPGSARVAESDTAVRPGWLKDRIAAVLSERKRNPITRILRYQYEGKDVYYVSAPCCDQYSQVFDTKGKLICQPDGGITGKGDGQCPDFEKNKSNEKLVWQDPR</sequence>
<dbReference type="EMBL" id="BAABDI010000001">
    <property type="protein sequence ID" value="GAA3957902.1"/>
    <property type="molecule type" value="Genomic_DNA"/>
</dbReference>
<proteinExistence type="predicted"/>
<name>A0ABP7P119_9BACT</name>
<feature type="domain" description="DUF6970" evidence="3">
    <location>
        <begin position="78"/>
        <end position="152"/>
    </location>
</feature>
<organism evidence="4 5">
    <name type="scientific">Hymenobacter antarcticus</name>
    <dbReference type="NCBI Taxonomy" id="486270"/>
    <lineage>
        <taxon>Bacteria</taxon>
        <taxon>Pseudomonadati</taxon>
        <taxon>Bacteroidota</taxon>
        <taxon>Cytophagia</taxon>
        <taxon>Cytophagales</taxon>
        <taxon>Hymenobacteraceae</taxon>
        <taxon>Hymenobacter</taxon>
    </lineage>
</organism>
<evidence type="ECO:0000313" key="5">
    <source>
        <dbReference type="Proteomes" id="UP001501556"/>
    </source>
</evidence>
<evidence type="ECO:0000256" key="2">
    <source>
        <dbReference type="SAM" id="SignalP"/>
    </source>
</evidence>